<dbReference type="InterPro" id="IPR012959">
    <property type="entry name" value="CPL_dom"/>
</dbReference>
<evidence type="ECO:0000256" key="1">
    <source>
        <dbReference type="ARBA" id="ARBA00022737"/>
    </source>
</evidence>
<name>A0A9P1IBG4_9PELO</name>
<evidence type="ECO:0000313" key="7">
    <source>
        <dbReference type="Proteomes" id="UP001152747"/>
    </source>
</evidence>
<evidence type="ECO:0000256" key="4">
    <source>
        <dbReference type="SAM" id="MobiDB-lite"/>
    </source>
</evidence>
<dbReference type="Gene3D" id="1.25.10.10">
    <property type="entry name" value="Leucine-rich Repeat Variant"/>
    <property type="match status" value="2"/>
</dbReference>
<keyword evidence="7" id="KW-1185">Reference proteome</keyword>
<dbReference type="InterPro" id="IPR011989">
    <property type="entry name" value="ARM-like"/>
</dbReference>
<dbReference type="FunFam" id="1.25.10.10:FF:001052">
    <property type="entry name" value="Pumilio domain-containing protein 12"/>
    <property type="match status" value="1"/>
</dbReference>
<dbReference type="AlphaFoldDB" id="A0A9P1IBG4"/>
<dbReference type="SUPFAM" id="SSF48371">
    <property type="entry name" value="ARM repeat"/>
    <property type="match status" value="1"/>
</dbReference>
<reference evidence="6" key="1">
    <citation type="submission" date="2022-11" db="EMBL/GenBank/DDBJ databases">
        <authorList>
            <person name="Kikuchi T."/>
        </authorList>
    </citation>
    <scope>NUCLEOTIDE SEQUENCE</scope>
    <source>
        <strain evidence="6">PS1010</strain>
    </source>
</reference>
<dbReference type="InterPro" id="IPR001313">
    <property type="entry name" value="Pumilio_RNA-bd_rpt"/>
</dbReference>
<dbReference type="OrthoDB" id="497380at2759"/>
<dbReference type="EMBL" id="CANHGI010000002">
    <property type="protein sequence ID" value="CAI5441583.1"/>
    <property type="molecule type" value="Genomic_DNA"/>
</dbReference>
<protein>
    <recommendedName>
        <fullName evidence="5">PUM-HD domain-containing protein</fullName>
    </recommendedName>
</protein>
<keyword evidence="2" id="KW-0694">RNA-binding</keyword>
<organism evidence="6 7">
    <name type="scientific">Caenorhabditis angaria</name>
    <dbReference type="NCBI Taxonomy" id="860376"/>
    <lineage>
        <taxon>Eukaryota</taxon>
        <taxon>Metazoa</taxon>
        <taxon>Ecdysozoa</taxon>
        <taxon>Nematoda</taxon>
        <taxon>Chromadorea</taxon>
        <taxon>Rhabditida</taxon>
        <taxon>Rhabditina</taxon>
        <taxon>Rhabditomorpha</taxon>
        <taxon>Rhabditoidea</taxon>
        <taxon>Rhabditidae</taxon>
        <taxon>Peloderinae</taxon>
        <taxon>Caenorhabditis</taxon>
    </lineage>
</organism>
<accession>A0A9P1IBG4</accession>
<gene>
    <name evidence="6" type="ORF">CAMP_LOCUS4220</name>
</gene>
<evidence type="ECO:0000259" key="5">
    <source>
        <dbReference type="PROSITE" id="PS50303"/>
    </source>
</evidence>
<dbReference type="PANTHER" id="PTHR13389:SF0">
    <property type="entry name" value="PUMILIO HOMOLOG 3"/>
    <property type="match status" value="1"/>
</dbReference>
<keyword evidence="1" id="KW-0677">Repeat</keyword>
<sequence length="768" mass="87499">MVKIDNKKQFKGKKKVKNVLEKKAKGLKLNKVDRKRIVKIEEKAALKTKVDKAVKEELERLKKSSTSVFDNDGTRESLCSESSFGSQPAPKRQSKKVSFSGKLEHTKVFDKRVKDLQIKPSEASPGRGILRTPNSAKKVVKRTVKHVATDDVEETQNNSTPVAPPKKKVKAVFKEPKQPENNEEEQNEDAENVEENVGEEEVAPVFKKRAPIKVTKSVKEKLLTMDRKERKAFLRELKLKRKPEGERAQKCKELWEKIRSSKTPIAEKDEAVHKLYGLVKGHAAKLIYAHDTSRVIECLVGTEREGIINNLFNELTPEIVRMSKNVYSKFFVKKMLKNGSKEQREIIINAFRGHAPTLLRITHAAEVLEYAYNDFANAHQRFNIISEFYGKEFILFRSDKIKSLTEILKEEPGKKNVILQHLEEIIEAVNGKETLRLSILHKLMLDFFENCDEEKKTNLLDSLKDKIPEFIHTPDGAKLAVKLIWFAPAKERKLIVKNFKDLSVKAAMEHFGHRVLLAIFDSVDDTVLVNKFIVSELSNEIKKLVEDEWGEKVVHYLVHPRDGRGIDKGEIDLLKEGDSNEHSKKPKEDRYAQLYAALTESLYCYLAANIAELILEANKSRFVAACLETTSQYDLFDRKVPSDARKSCNKAIAEIASKDFVPMDQEGFHIIEHQSGNFVLNAIMRCDPNLPEDERLSTEIVQAVSKQQLGTWITCNKGCHVLLKILQVGSKSTIEKVRQAINRKHLDGYSSKGANLLKQHLDSLPKSK</sequence>
<evidence type="ECO:0000256" key="2">
    <source>
        <dbReference type="ARBA" id="ARBA00022884"/>
    </source>
</evidence>
<dbReference type="InterPro" id="IPR040059">
    <property type="entry name" value="PUM3"/>
</dbReference>
<dbReference type="InterPro" id="IPR033133">
    <property type="entry name" value="PUM-HD"/>
</dbReference>
<dbReference type="PROSITE" id="PS50302">
    <property type="entry name" value="PUM"/>
    <property type="match status" value="1"/>
</dbReference>
<dbReference type="SMART" id="SM00025">
    <property type="entry name" value="Pumilio"/>
    <property type="match status" value="4"/>
</dbReference>
<dbReference type="Proteomes" id="UP001152747">
    <property type="component" value="Unassembled WGS sequence"/>
</dbReference>
<feature type="region of interest" description="Disordered" evidence="4">
    <location>
        <begin position="61"/>
        <end position="202"/>
    </location>
</feature>
<feature type="domain" description="PUM-HD" evidence="5">
    <location>
        <begin position="250"/>
        <end position="603"/>
    </location>
</feature>
<feature type="compositionally biased region" description="Basic and acidic residues" evidence="4">
    <location>
        <begin position="102"/>
        <end position="117"/>
    </location>
</feature>
<dbReference type="GO" id="GO:0005730">
    <property type="term" value="C:nucleolus"/>
    <property type="evidence" value="ECO:0007669"/>
    <property type="project" value="TreeGrafter"/>
</dbReference>
<evidence type="ECO:0000313" key="6">
    <source>
        <dbReference type="EMBL" id="CAI5441583.1"/>
    </source>
</evidence>
<feature type="compositionally biased region" description="Acidic residues" evidence="4">
    <location>
        <begin position="181"/>
        <end position="202"/>
    </location>
</feature>
<dbReference type="GO" id="GO:0006417">
    <property type="term" value="P:regulation of translation"/>
    <property type="evidence" value="ECO:0007669"/>
    <property type="project" value="TreeGrafter"/>
</dbReference>
<evidence type="ECO:0000256" key="3">
    <source>
        <dbReference type="PROSITE-ProRule" id="PRU00317"/>
    </source>
</evidence>
<dbReference type="Pfam" id="PF08144">
    <property type="entry name" value="CPL"/>
    <property type="match status" value="1"/>
</dbReference>
<proteinExistence type="predicted"/>
<dbReference type="InterPro" id="IPR016024">
    <property type="entry name" value="ARM-type_fold"/>
</dbReference>
<feature type="repeat" description="Pumilio" evidence="3">
    <location>
        <begin position="314"/>
        <end position="349"/>
    </location>
</feature>
<feature type="compositionally biased region" description="Polar residues" evidence="4">
    <location>
        <begin position="77"/>
        <end position="86"/>
    </location>
</feature>
<dbReference type="FunFam" id="1.25.10.10:FF:000632">
    <property type="entry name" value="Pumilio domain-containing protein"/>
    <property type="match status" value="1"/>
</dbReference>
<dbReference type="GO" id="GO:0003729">
    <property type="term" value="F:mRNA binding"/>
    <property type="evidence" value="ECO:0007669"/>
    <property type="project" value="TreeGrafter"/>
</dbReference>
<dbReference type="PANTHER" id="PTHR13389">
    <property type="entry name" value="PUMILIO HOMOLOG 3"/>
    <property type="match status" value="1"/>
</dbReference>
<dbReference type="PROSITE" id="PS50303">
    <property type="entry name" value="PUM_HD"/>
    <property type="match status" value="1"/>
</dbReference>
<comment type="caution">
    <text evidence="6">The sequence shown here is derived from an EMBL/GenBank/DDBJ whole genome shotgun (WGS) entry which is preliminary data.</text>
</comment>